<comment type="cofactor">
    <cofactor evidence="1">
        <name>Zn(2+)</name>
        <dbReference type="ChEBI" id="CHEBI:29105"/>
    </cofactor>
</comment>
<dbReference type="Gene3D" id="3.90.180.10">
    <property type="entry name" value="Medium-chain alcohol dehydrogenases, catalytic domain"/>
    <property type="match status" value="2"/>
</dbReference>
<dbReference type="Pfam" id="PF16912">
    <property type="entry name" value="Glu_dehyd_C"/>
    <property type="match status" value="1"/>
</dbReference>
<feature type="domain" description="Alcohol dehydrogenase-like N-terminal" evidence="6">
    <location>
        <begin position="25"/>
        <end position="83"/>
    </location>
</feature>
<evidence type="ECO:0000259" key="6">
    <source>
        <dbReference type="Pfam" id="PF08240"/>
    </source>
</evidence>
<dbReference type="AlphaFoldDB" id="A0A5R8NNQ9"/>
<organism evidence="8 9">
    <name type="scientific">Nocardia cyriacigeorgica</name>
    <dbReference type="NCBI Taxonomy" id="135487"/>
    <lineage>
        <taxon>Bacteria</taxon>
        <taxon>Bacillati</taxon>
        <taxon>Actinomycetota</taxon>
        <taxon>Actinomycetes</taxon>
        <taxon>Mycobacteriales</taxon>
        <taxon>Nocardiaceae</taxon>
        <taxon>Nocardia</taxon>
    </lineage>
</organism>
<dbReference type="RefSeq" id="WP_138448185.1">
    <property type="nucleotide sequence ID" value="NZ_VBUT01000005.1"/>
</dbReference>
<keyword evidence="3" id="KW-0862">Zinc</keyword>
<dbReference type="InterPro" id="IPR011032">
    <property type="entry name" value="GroES-like_sf"/>
</dbReference>
<evidence type="ECO:0000256" key="4">
    <source>
        <dbReference type="ARBA" id="ARBA00023002"/>
    </source>
</evidence>
<dbReference type="GO" id="GO:0046872">
    <property type="term" value="F:metal ion binding"/>
    <property type="evidence" value="ECO:0007669"/>
    <property type="project" value="UniProtKB-KW"/>
</dbReference>
<reference evidence="8 9" key="1">
    <citation type="submission" date="2019-05" db="EMBL/GenBank/DDBJ databases">
        <title>Genomes sequences of two Nocardia cyriacigeorgica environmental isolates, type strains Nocardia asteroides ATCC 19247 and Nocardia cyriacigeorgica DSM 44484.</title>
        <authorList>
            <person name="Vautrin F."/>
            <person name="Bergeron E."/>
            <person name="Dubost A."/>
            <person name="Abrouk D."/>
            <person name="Rodriguez Nava V."/>
            <person name="Pujic P."/>
        </authorList>
    </citation>
    <scope>NUCLEOTIDE SEQUENCE [LARGE SCALE GENOMIC DNA]</scope>
    <source>
        <strain evidence="8 9">EML 446</strain>
    </source>
</reference>
<evidence type="ECO:0000259" key="7">
    <source>
        <dbReference type="Pfam" id="PF16912"/>
    </source>
</evidence>
<gene>
    <name evidence="8" type="ORF">FEK34_13240</name>
</gene>
<dbReference type="EMBL" id="VBUT01000005">
    <property type="protein sequence ID" value="TLF77320.1"/>
    <property type="molecule type" value="Genomic_DNA"/>
</dbReference>
<dbReference type="InterPro" id="IPR031640">
    <property type="entry name" value="Glu_dehyd_C"/>
</dbReference>
<proteinExistence type="predicted"/>
<dbReference type="Proteomes" id="UP000306378">
    <property type="component" value="Unassembled WGS sequence"/>
</dbReference>
<dbReference type="GO" id="GO:0016491">
    <property type="term" value="F:oxidoreductase activity"/>
    <property type="evidence" value="ECO:0007669"/>
    <property type="project" value="UniProtKB-KW"/>
</dbReference>
<protein>
    <submittedName>
        <fullName evidence="8">Uncharacterized protein</fullName>
    </submittedName>
</protein>
<evidence type="ECO:0000256" key="3">
    <source>
        <dbReference type="ARBA" id="ARBA00022833"/>
    </source>
</evidence>
<accession>A0A5R8NNQ9</accession>
<name>A0A5R8NNQ9_9NOCA</name>
<evidence type="ECO:0000256" key="1">
    <source>
        <dbReference type="ARBA" id="ARBA00001947"/>
    </source>
</evidence>
<evidence type="ECO:0000313" key="9">
    <source>
        <dbReference type="Proteomes" id="UP000306378"/>
    </source>
</evidence>
<keyword evidence="2" id="KW-0479">Metal-binding</keyword>
<dbReference type="SUPFAM" id="SSF50129">
    <property type="entry name" value="GroES-like"/>
    <property type="match status" value="1"/>
</dbReference>
<sequence length="135" mass="14360">MRALTVDPTSSESLRLDELPDPEPGPGELLVDGVAVGVCGTDREIADGAYGWPPPGKGRLILGHESLGRVVSAPDGSDVAPGDLRHYRLAADALAAADPTWLDRLITRRLPLTKYADAFTHDPDDVKVVISLDEP</sequence>
<keyword evidence="4" id="KW-0560">Oxidoreductase</keyword>
<feature type="region of interest" description="Disordered" evidence="5">
    <location>
        <begin position="1"/>
        <end position="26"/>
    </location>
</feature>
<evidence type="ECO:0000256" key="2">
    <source>
        <dbReference type="ARBA" id="ARBA00022723"/>
    </source>
</evidence>
<dbReference type="InterPro" id="IPR013154">
    <property type="entry name" value="ADH-like_N"/>
</dbReference>
<dbReference type="Pfam" id="PF08240">
    <property type="entry name" value="ADH_N"/>
    <property type="match status" value="1"/>
</dbReference>
<evidence type="ECO:0000256" key="5">
    <source>
        <dbReference type="SAM" id="MobiDB-lite"/>
    </source>
</evidence>
<feature type="domain" description="Glucose dehydrogenase C-terminal" evidence="7">
    <location>
        <begin position="84"/>
        <end position="132"/>
    </location>
</feature>
<evidence type="ECO:0000313" key="8">
    <source>
        <dbReference type="EMBL" id="TLF77320.1"/>
    </source>
</evidence>
<comment type="caution">
    <text evidence="8">The sequence shown here is derived from an EMBL/GenBank/DDBJ whole genome shotgun (WGS) entry which is preliminary data.</text>
</comment>